<keyword evidence="2" id="KW-0732">Signal</keyword>
<reference evidence="3" key="2">
    <citation type="journal article" date="2015" name="J. Proteomics">
        <title>Sexual differences in the sialomes of the zebra tick, Rhipicephalus pulchellus.</title>
        <authorList>
            <person name="Tan A.W."/>
            <person name="Francischetti I.M."/>
            <person name="Slovak M."/>
            <person name="Kini R.M."/>
            <person name="Ribeiro J.M."/>
        </authorList>
    </citation>
    <scope>NUCLEOTIDE SEQUENCE</scope>
    <source>
        <tissue evidence="3">Salivary gland</tissue>
    </source>
</reference>
<reference evidence="3" key="1">
    <citation type="submission" date="2012-11" db="EMBL/GenBank/DDBJ databases">
        <authorList>
            <person name="Lucero-Rivera Y.E."/>
            <person name="Tovar-Ramirez D."/>
        </authorList>
    </citation>
    <scope>NUCLEOTIDE SEQUENCE</scope>
    <source>
        <tissue evidence="3">Salivary gland</tissue>
    </source>
</reference>
<sequence>MTYITVDALQCSCVVALLVSLLCTVESEEHVANGTLARGRAELNLPMVLNTTLPLYLYYTCDKIMGLNDCNATNCITETDTCEHMRMKNLTYNTYNFTLSELYNFTTWKNTSYTAEFIFNKTPPIEMMYNTTTTSKRAIPYRVDMKLTFNEPDTYNCSVFTVTYVYGSQRLVGTKTSMYIRGRLPTNTTPELYCEADFFTHCYNTTIYKPYNSNCTVNETSSEDEQDETCEHEETIAL</sequence>
<feature type="signal peptide" evidence="2">
    <location>
        <begin position="1"/>
        <end position="27"/>
    </location>
</feature>
<feature type="region of interest" description="Disordered" evidence="1">
    <location>
        <begin position="219"/>
        <end position="238"/>
    </location>
</feature>
<name>L7MBQ6_RHIPC</name>
<accession>L7MBQ6</accession>
<evidence type="ECO:0000256" key="2">
    <source>
        <dbReference type="SAM" id="SignalP"/>
    </source>
</evidence>
<dbReference type="EMBL" id="GACK01004455">
    <property type="protein sequence ID" value="JAA60579.1"/>
    <property type="molecule type" value="mRNA"/>
</dbReference>
<protein>
    <submittedName>
        <fullName evidence="3">Putative secreted peptide</fullName>
    </submittedName>
</protein>
<feature type="compositionally biased region" description="Acidic residues" evidence="1">
    <location>
        <begin position="221"/>
        <end position="231"/>
    </location>
</feature>
<dbReference type="AlphaFoldDB" id="L7MBQ6"/>
<proteinExistence type="evidence at transcript level"/>
<feature type="chain" id="PRO_5003981598" evidence="2">
    <location>
        <begin position="28"/>
        <end position="238"/>
    </location>
</feature>
<organism evidence="3">
    <name type="scientific">Rhipicephalus pulchellus</name>
    <name type="common">Yellow backed tick</name>
    <name type="synonym">Dermacentor pulchellus</name>
    <dbReference type="NCBI Taxonomy" id="72859"/>
    <lineage>
        <taxon>Eukaryota</taxon>
        <taxon>Metazoa</taxon>
        <taxon>Ecdysozoa</taxon>
        <taxon>Arthropoda</taxon>
        <taxon>Chelicerata</taxon>
        <taxon>Arachnida</taxon>
        <taxon>Acari</taxon>
        <taxon>Parasitiformes</taxon>
        <taxon>Ixodida</taxon>
        <taxon>Ixodoidea</taxon>
        <taxon>Ixodidae</taxon>
        <taxon>Rhipicephalinae</taxon>
        <taxon>Rhipicephalus</taxon>
        <taxon>Rhipicephalus</taxon>
    </lineage>
</organism>
<evidence type="ECO:0000313" key="3">
    <source>
        <dbReference type="EMBL" id="JAA60579.1"/>
    </source>
</evidence>
<evidence type="ECO:0000256" key="1">
    <source>
        <dbReference type="SAM" id="MobiDB-lite"/>
    </source>
</evidence>